<sequence length="112" mass="13141">MHELYTLYRRVAKEYTFKNKKCIEIFHVVLAQFTARITILIPDEAFLSCAFTRSGRYYLRQWNKTADLVVGPTLDIPEQFINNDVSDDLKSQLSSITLTGKFNNFVKNWEIQ</sequence>
<evidence type="ECO:0000313" key="2">
    <source>
        <dbReference type="Proteomes" id="UP001470230"/>
    </source>
</evidence>
<proteinExistence type="predicted"/>
<name>A0ABR2IYE2_9EUKA</name>
<protein>
    <recommendedName>
        <fullName evidence="3">Initiator binding domain-containing protein</fullName>
    </recommendedName>
</protein>
<accession>A0ABR2IYE2</accession>
<organism evidence="1 2">
    <name type="scientific">Tritrichomonas musculus</name>
    <dbReference type="NCBI Taxonomy" id="1915356"/>
    <lineage>
        <taxon>Eukaryota</taxon>
        <taxon>Metamonada</taxon>
        <taxon>Parabasalia</taxon>
        <taxon>Tritrichomonadida</taxon>
        <taxon>Tritrichomonadidae</taxon>
        <taxon>Tritrichomonas</taxon>
    </lineage>
</organism>
<comment type="caution">
    <text evidence="1">The sequence shown here is derived from an EMBL/GenBank/DDBJ whole genome shotgun (WGS) entry which is preliminary data.</text>
</comment>
<evidence type="ECO:0008006" key="3">
    <source>
        <dbReference type="Google" id="ProtNLM"/>
    </source>
</evidence>
<evidence type="ECO:0000313" key="1">
    <source>
        <dbReference type="EMBL" id="KAK8870285.1"/>
    </source>
</evidence>
<keyword evidence="2" id="KW-1185">Reference proteome</keyword>
<dbReference type="EMBL" id="JAPFFF010000014">
    <property type="protein sequence ID" value="KAK8870285.1"/>
    <property type="molecule type" value="Genomic_DNA"/>
</dbReference>
<gene>
    <name evidence="1" type="ORF">M9Y10_008163</name>
</gene>
<dbReference type="Proteomes" id="UP001470230">
    <property type="component" value="Unassembled WGS sequence"/>
</dbReference>
<reference evidence="1 2" key="1">
    <citation type="submission" date="2024-04" db="EMBL/GenBank/DDBJ databases">
        <title>Tritrichomonas musculus Genome.</title>
        <authorList>
            <person name="Alves-Ferreira E."/>
            <person name="Grigg M."/>
            <person name="Lorenzi H."/>
            <person name="Galac M."/>
        </authorList>
    </citation>
    <scope>NUCLEOTIDE SEQUENCE [LARGE SCALE GENOMIC DNA]</scope>
    <source>
        <strain evidence="1 2">EAF2021</strain>
    </source>
</reference>